<sequence>RLARKLATQETILEQFRSAKITVYDSSGNDLTNDEDPTRVLIRQVLGAVAQFDRHVTVLKLRAARERVKAKRGVCEGRKPFGFYEGESEVLREIRRLRRKPRGKNKRRMSWDRIAKELNRRGVPTRMGREWNPGTLLPIANRNRIS</sequence>
<dbReference type="Gene3D" id="3.40.50.1390">
    <property type="entry name" value="Resolvase, N-terminal catalytic domain"/>
    <property type="match status" value="1"/>
</dbReference>
<dbReference type="InterPro" id="IPR006119">
    <property type="entry name" value="Resolv_N"/>
</dbReference>
<organism evidence="2 3">
    <name type="scientific">Eiseniibacteriota bacterium</name>
    <dbReference type="NCBI Taxonomy" id="2212470"/>
    <lineage>
        <taxon>Bacteria</taxon>
        <taxon>Candidatus Eiseniibacteriota</taxon>
    </lineage>
</organism>
<dbReference type="Pfam" id="PF00239">
    <property type="entry name" value="Resolvase"/>
    <property type="match status" value="1"/>
</dbReference>
<evidence type="ECO:0000313" key="2">
    <source>
        <dbReference type="EMBL" id="MFC1573469.1"/>
    </source>
</evidence>
<keyword evidence="3" id="KW-1185">Reference proteome</keyword>
<evidence type="ECO:0000259" key="1">
    <source>
        <dbReference type="PROSITE" id="PS51736"/>
    </source>
</evidence>
<protein>
    <submittedName>
        <fullName evidence="2">Recombinase family protein</fullName>
    </submittedName>
</protein>
<proteinExistence type="predicted"/>
<accession>A0ABV6YMQ5</accession>
<evidence type="ECO:0000313" key="3">
    <source>
        <dbReference type="Proteomes" id="UP001593833"/>
    </source>
</evidence>
<dbReference type="InterPro" id="IPR036162">
    <property type="entry name" value="Resolvase-like_N_sf"/>
</dbReference>
<dbReference type="InterPro" id="IPR050639">
    <property type="entry name" value="SSR_resolvase"/>
</dbReference>
<dbReference type="EMBL" id="JBHPKH010000175">
    <property type="protein sequence ID" value="MFC1573469.1"/>
    <property type="molecule type" value="Genomic_DNA"/>
</dbReference>
<feature type="non-terminal residue" evidence="2">
    <location>
        <position position="1"/>
    </location>
</feature>
<dbReference type="PANTHER" id="PTHR30461:SF23">
    <property type="entry name" value="DNA RECOMBINASE-RELATED"/>
    <property type="match status" value="1"/>
</dbReference>
<dbReference type="PANTHER" id="PTHR30461">
    <property type="entry name" value="DNA-INVERTASE FROM LAMBDOID PROPHAGE"/>
    <property type="match status" value="1"/>
</dbReference>
<dbReference type="SUPFAM" id="SSF53041">
    <property type="entry name" value="Resolvase-like"/>
    <property type="match status" value="1"/>
</dbReference>
<comment type="caution">
    <text evidence="2">The sequence shown here is derived from an EMBL/GenBank/DDBJ whole genome shotgun (WGS) entry which is preliminary data.</text>
</comment>
<reference evidence="2 3" key="1">
    <citation type="submission" date="2024-09" db="EMBL/GenBank/DDBJ databases">
        <authorList>
            <person name="D'Angelo T."/>
        </authorList>
    </citation>
    <scope>NUCLEOTIDE SEQUENCE [LARGE SCALE GENOMIC DNA]</scope>
    <source>
        <strain evidence="2">SAG AM-320-E07</strain>
    </source>
</reference>
<dbReference type="Proteomes" id="UP001593833">
    <property type="component" value="Unassembled WGS sequence"/>
</dbReference>
<name>A0ABV6YMQ5_UNCEI</name>
<gene>
    <name evidence="2" type="ORF">ACFL6M_07730</name>
</gene>
<dbReference type="PROSITE" id="PS51736">
    <property type="entry name" value="RECOMBINASES_3"/>
    <property type="match status" value="1"/>
</dbReference>
<feature type="domain" description="Resolvase/invertase-type recombinase catalytic" evidence="1">
    <location>
        <begin position="1"/>
        <end position="72"/>
    </location>
</feature>